<reference evidence="3 4" key="1">
    <citation type="submission" date="2020-08" db="EMBL/GenBank/DDBJ databases">
        <title>Genomic Encyclopedia of Type Strains, Phase IV (KMG-IV): sequencing the most valuable type-strain genomes for metagenomic binning, comparative biology and taxonomic classification.</title>
        <authorList>
            <person name="Goeker M."/>
        </authorList>
    </citation>
    <scope>NUCLEOTIDE SEQUENCE [LARGE SCALE GENOMIC DNA]</scope>
    <source>
        <strain evidence="3 4">DSM 23958</strain>
    </source>
</reference>
<proteinExistence type="predicted"/>
<keyword evidence="4" id="KW-1185">Reference proteome</keyword>
<feature type="signal peptide" evidence="1">
    <location>
        <begin position="1"/>
        <end position="25"/>
    </location>
</feature>
<evidence type="ECO:0000259" key="2">
    <source>
        <dbReference type="Pfam" id="PF10988"/>
    </source>
</evidence>
<keyword evidence="1" id="KW-0732">Signal</keyword>
<evidence type="ECO:0000313" key="3">
    <source>
        <dbReference type="EMBL" id="MBB5205717.1"/>
    </source>
</evidence>
<sequence>MRRSSLPVRALALCCALTVSGLAMAEEQEWVLRIKNEAKHLSITLGGTTLYGSGGQRAKGSGQLVDRARSVAPFTRVRVDGPLDVHLHAAAAEGLRVQADDNIEPLIQTSVEGDTLVIGVRAGASFSSRQSLRVAVDFKRLQGLMVRGSGDVRLDQYKGDRLELDMSGSGDVAVGLVEARELSARLSGSGDLRVAGAVERQDFHLSGSGDVDAASLSGQQVRAKLSGSGDLRLGVAQELDADLSGSGDLAYAGRPKVKSQVSGSGELIARR</sequence>
<dbReference type="InterPro" id="IPR021255">
    <property type="entry name" value="DUF2807"/>
</dbReference>
<dbReference type="RefSeq" id="WP_175423484.1">
    <property type="nucleotide sequence ID" value="NZ_CP040709.1"/>
</dbReference>
<dbReference type="Proteomes" id="UP000554837">
    <property type="component" value="Unassembled WGS sequence"/>
</dbReference>
<dbReference type="Gene3D" id="2.160.20.120">
    <property type="match status" value="1"/>
</dbReference>
<evidence type="ECO:0000256" key="1">
    <source>
        <dbReference type="SAM" id="SignalP"/>
    </source>
</evidence>
<protein>
    <recommendedName>
        <fullName evidence="2">Putative auto-transporter adhesin head GIN domain-containing protein</fullName>
    </recommendedName>
</protein>
<dbReference type="PANTHER" id="PTHR39200:SF1">
    <property type="entry name" value="AUTO-TRANSPORTER ADHESIN HEAD GIN DOMAIN-CONTAINING PROTEIN-RELATED"/>
    <property type="match status" value="1"/>
</dbReference>
<accession>A0A840S3B7</accession>
<feature type="chain" id="PRO_5032809607" description="Putative auto-transporter adhesin head GIN domain-containing protein" evidence="1">
    <location>
        <begin position="26"/>
        <end position="271"/>
    </location>
</feature>
<name>A0A840S3B7_9BURK</name>
<organism evidence="3 4">
    <name type="scientific">Inhella inkyongensis</name>
    <dbReference type="NCBI Taxonomy" id="392593"/>
    <lineage>
        <taxon>Bacteria</taxon>
        <taxon>Pseudomonadati</taxon>
        <taxon>Pseudomonadota</taxon>
        <taxon>Betaproteobacteria</taxon>
        <taxon>Burkholderiales</taxon>
        <taxon>Sphaerotilaceae</taxon>
        <taxon>Inhella</taxon>
    </lineage>
</organism>
<feature type="domain" description="Putative auto-transporter adhesin head GIN" evidence="2">
    <location>
        <begin position="73"/>
        <end position="255"/>
    </location>
</feature>
<evidence type="ECO:0000313" key="4">
    <source>
        <dbReference type="Proteomes" id="UP000554837"/>
    </source>
</evidence>
<dbReference type="EMBL" id="JACHHO010000005">
    <property type="protein sequence ID" value="MBB5205717.1"/>
    <property type="molecule type" value="Genomic_DNA"/>
</dbReference>
<comment type="caution">
    <text evidence="3">The sequence shown here is derived from an EMBL/GenBank/DDBJ whole genome shotgun (WGS) entry which is preliminary data.</text>
</comment>
<dbReference type="AlphaFoldDB" id="A0A840S3B7"/>
<gene>
    <name evidence="3" type="ORF">HNQ51_003044</name>
</gene>
<dbReference type="PANTHER" id="PTHR39200">
    <property type="entry name" value="HYPOTHETICAL EXPORTED PROTEIN"/>
    <property type="match status" value="1"/>
</dbReference>
<dbReference type="Pfam" id="PF10988">
    <property type="entry name" value="DUF2807"/>
    <property type="match status" value="1"/>
</dbReference>